<dbReference type="EMBL" id="JBHPEI010000079">
    <property type="protein sequence ID" value="MFC1800177.1"/>
    <property type="molecule type" value="Genomic_DNA"/>
</dbReference>
<dbReference type="SUPFAM" id="SSF53649">
    <property type="entry name" value="Alkaline phosphatase-like"/>
    <property type="match status" value="1"/>
</dbReference>
<reference evidence="2 3" key="1">
    <citation type="submission" date="2024-09" db="EMBL/GenBank/DDBJ databases">
        <authorList>
            <person name="D'Angelo T."/>
        </authorList>
    </citation>
    <scope>NUCLEOTIDE SEQUENCE [LARGE SCALE GENOMIC DNA]</scope>
    <source>
        <strain evidence="2">SAG AM-311-F02</strain>
    </source>
</reference>
<organism evidence="2 3">
    <name type="scientific">Eiseniibacteriota bacterium</name>
    <dbReference type="NCBI Taxonomy" id="2212470"/>
    <lineage>
        <taxon>Bacteria</taxon>
        <taxon>Candidatus Eiseniibacteriota</taxon>
    </lineage>
</organism>
<dbReference type="InterPro" id="IPR000917">
    <property type="entry name" value="Sulfatase_N"/>
</dbReference>
<sequence length="731" mass="84496">MNKYLIRKVIYPAYRAVKRDGVLDRLAEMHRVETLDPDQIRQFQWKKLKALLEYSARHVPYYRDVFKRLGAEPGDIKTEKDLESFPVLRKDDIRANSEALISEVYPRRQLDPDSTGGSTGKNLYFFVGKEANEARRANNIRQDQWIDIELGDKTALLWGTAFDMERAKKLTNAIRSYLSNTLLLSAYRMDQDSVSYYVKKLRRFKPDMLVGYPSALSHFSASLVDSGETRVRPRAVVLSGETLYDHQREVIEKAFQTKTYNHYGCREFGGIARECKQRNGLHIAAERVLLEVNPVTDSAAGESVNELLVTDLDSFGMPFTGLYPEQYDFFENRYPDERTPLVSGILKTHGYRIQLLSNNPYMSPETGFGRGADDFYFVYLGKYPGALGKSIIMKRGLRLLRQQLQRRIAYKVVSEMLNDQARLLIRRAGHSEEPLFLYIHHDAHHPYLSERKYLKKFLGAEFSEEEVRLVEQVQRTGNMYWFSRESVSPNQRQRYYDILRAMHDASIYKNDLLLKSLFESLKASGLYDNTMIVIAADHGEFLGEKDLVSHGLYPYEQSVRVPLIIKYPRSRNLTGRSDRLTSSIDLAPTMVELAGSKLTDHIPQSQGLSLLGEDQHEFVVTQRENFAKGLDLWKEKYPDHSFDQYDLGRLVCFKSAGRKFVWSSKGKHALFNLEADPHEVYNLIDEDENRSLTYQNRAKEWMSHVPKIGSTGINEFDEKIKQHLRGLGYIE</sequence>
<dbReference type="InterPro" id="IPR053158">
    <property type="entry name" value="CapK_Type1_Caps_Biosynth"/>
</dbReference>
<keyword evidence="3" id="KW-1185">Reference proteome</keyword>
<dbReference type="InterPro" id="IPR042099">
    <property type="entry name" value="ANL_N_sf"/>
</dbReference>
<dbReference type="Pfam" id="PF00884">
    <property type="entry name" value="Sulfatase"/>
    <property type="match status" value="1"/>
</dbReference>
<name>A0ABV6YQ29_UNCEI</name>
<dbReference type="PANTHER" id="PTHR36932:SF1">
    <property type="entry name" value="CAPSULAR POLYSACCHARIDE BIOSYNTHESIS PROTEIN"/>
    <property type="match status" value="1"/>
</dbReference>
<evidence type="ECO:0000313" key="3">
    <source>
        <dbReference type="Proteomes" id="UP001594288"/>
    </source>
</evidence>
<gene>
    <name evidence="2" type="ORF">ACFL2Z_04625</name>
</gene>
<dbReference type="SUPFAM" id="SSF56801">
    <property type="entry name" value="Acetyl-CoA synthetase-like"/>
    <property type="match status" value="1"/>
</dbReference>
<dbReference type="Gene3D" id="3.40.50.12780">
    <property type="entry name" value="N-terminal domain of ligase-like"/>
    <property type="match status" value="1"/>
</dbReference>
<accession>A0ABV6YQ29</accession>
<protein>
    <submittedName>
        <fullName evidence="2">Sulfatase-like hydrolase/transferase</fullName>
    </submittedName>
</protein>
<evidence type="ECO:0000259" key="1">
    <source>
        <dbReference type="Pfam" id="PF00884"/>
    </source>
</evidence>
<evidence type="ECO:0000313" key="2">
    <source>
        <dbReference type="EMBL" id="MFC1800177.1"/>
    </source>
</evidence>
<dbReference type="InterPro" id="IPR017850">
    <property type="entry name" value="Alkaline_phosphatase_core_sf"/>
</dbReference>
<dbReference type="PANTHER" id="PTHR36932">
    <property type="entry name" value="CAPSULAR POLYSACCHARIDE BIOSYNTHESIS PROTEIN"/>
    <property type="match status" value="1"/>
</dbReference>
<dbReference type="Gene3D" id="3.40.720.10">
    <property type="entry name" value="Alkaline Phosphatase, subunit A"/>
    <property type="match status" value="1"/>
</dbReference>
<feature type="domain" description="Sulfatase N-terminal" evidence="1">
    <location>
        <begin position="318"/>
        <end position="595"/>
    </location>
</feature>
<comment type="caution">
    <text evidence="2">The sequence shown here is derived from an EMBL/GenBank/DDBJ whole genome shotgun (WGS) entry which is preliminary data.</text>
</comment>
<proteinExistence type="predicted"/>
<dbReference type="Proteomes" id="UP001594288">
    <property type="component" value="Unassembled WGS sequence"/>
</dbReference>